<evidence type="ECO:0000313" key="5">
    <source>
        <dbReference type="EMBL" id="OAK67315.1"/>
    </source>
</evidence>
<dbReference type="CDD" id="cd04686">
    <property type="entry name" value="NUDIX_Hydrolase"/>
    <property type="match status" value="1"/>
</dbReference>
<dbReference type="Pfam" id="PF00293">
    <property type="entry name" value="NUDIX"/>
    <property type="match status" value="1"/>
</dbReference>
<evidence type="ECO:0000256" key="2">
    <source>
        <dbReference type="ARBA" id="ARBA00022801"/>
    </source>
</evidence>
<dbReference type="InterPro" id="IPR015797">
    <property type="entry name" value="NUDIX_hydrolase-like_dom_sf"/>
</dbReference>
<dbReference type="EMBL" id="LDJR01000060">
    <property type="protein sequence ID" value="OAK67315.1"/>
    <property type="molecule type" value="Genomic_DNA"/>
</dbReference>
<dbReference type="PATRIC" id="fig|217031.6.peg.4202"/>
<comment type="similarity">
    <text evidence="1 3">Belongs to the Nudix hydrolase family.</text>
</comment>
<dbReference type="Gene3D" id="3.90.79.10">
    <property type="entry name" value="Nucleoside Triphosphate Pyrophosphohydrolase"/>
    <property type="match status" value="1"/>
</dbReference>
<dbReference type="Proteomes" id="UP000077881">
    <property type="component" value="Unassembled WGS sequence"/>
</dbReference>
<comment type="caution">
    <text evidence="5">The sequence shown here is derived from an EMBL/GenBank/DDBJ whole genome shotgun (WGS) entry which is preliminary data.</text>
</comment>
<dbReference type="InterPro" id="IPR020476">
    <property type="entry name" value="Nudix_hydrolase"/>
</dbReference>
<proteinExistence type="inferred from homology"/>
<evidence type="ECO:0000313" key="6">
    <source>
        <dbReference type="Proteomes" id="UP000077881"/>
    </source>
</evidence>
<dbReference type="SUPFAM" id="SSF55811">
    <property type="entry name" value="Nudix"/>
    <property type="match status" value="1"/>
</dbReference>
<dbReference type="PROSITE" id="PS51462">
    <property type="entry name" value="NUDIX"/>
    <property type="match status" value="1"/>
</dbReference>
<evidence type="ECO:0000256" key="3">
    <source>
        <dbReference type="RuleBase" id="RU003476"/>
    </source>
</evidence>
<dbReference type="InterPro" id="IPR020084">
    <property type="entry name" value="NUDIX_hydrolase_CS"/>
</dbReference>
<feature type="domain" description="Nudix hydrolase" evidence="4">
    <location>
        <begin position="6"/>
        <end position="144"/>
    </location>
</feature>
<sequence>MVSVEKFHRAFGVYGILIKNGKLLVINKSGGPYKNRFDLPGGNLEDGEGLSQALRREFEEETGIDIEIKEQIGAVDFMLPWDWKDYTAVHHIAIFYLVNKIGGEISEPEQFDGQDSLGAVWVSKREISQENASPLVLKAFQWLRTGEFGIQTYHYRNWEIKQS</sequence>
<evidence type="ECO:0000256" key="1">
    <source>
        <dbReference type="ARBA" id="ARBA00005582"/>
    </source>
</evidence>
<keyword evidence="2 3" id="KW-0378">Hydrolase</keyword>
<keyword evidence="6" id="KW-1185">Reference proteome</keyword>
<gene>
    <name evidence="5" type="ORF">ABB05_19360</name>
</gene>
<dbReference type="PANTHER" id="PTHR43736:SF1">
    <property type="entry name" value="DIHYDRONEOPTERIN TRIPHOSPHATE DIPHOSPHATASE"/>
    <property type="match status" value="1"/>
</dbReference>
<dbReference type="STRING" id="217031.ABB05_19360"/>
<dbReference type="PANTHER" id="PTHR43736">
    <property type="entry name" value="ADP-RIBOSE PYROPHOSPHATASE"/>
    <property type="match status" value="1"/>
</dbReference>
<accession>A0A177ZHM1</accession>
<dbReference type="AlphaFoldDB" id="A0A177ZHM1"/>
<evidence type="ECO:0000259" key="4">
    <source>
        <dbReference type="PROSITE" id="PS51462"/>
    </source>
</evidence>
<reference evidence="5 6" key="1">
    <citation type="submission" date="2015-05" db="EMBL/GenBank/DDBJ databases">
        <title>Comparison of genome.</title>
        <authorList>
            <person name="Zheng Z."/>
            <person name="Sun M."/>
        </authorList>
    </citation>
    <scope>NUCLEOTIDE SEQUENCE [LARGE SCALE GENOMIC DNA]</scope>
    <source>
        <strain evidence="5 6">G25-74</strain>
    </source>
</reference>
<dbReference type="PROSITE" id="PS00893">
    <property type="entry name" value="NUDIX_BOX"/>
    <property type="match status" value="1"/>
</dbReference>
<dbReference type="OrthoDB" id="369191at2"/>
<protein>
    <submittedName>
        <fullName evidence="5">DNA mismatch repair protein MutT</fullName>
    </submittedName>
</protein>
<dbReference type="InterPro" id="IPR000086">
    <property type="entry name" value="NUDIX_hydrolase_dom"/>
</dbReference>
<organism evidence="5 6">
    <name type="scientific">Lederbergia galactosidilytica</name>
    <dbReference type="NCBI Taxonomy" id="217031"/>
    <lineage>
        <taxon>Bacteria</taxon>
        <taxon>Bacillati</taxon>
        <taxon>Bacillota</taxon>
        <taxon>Bacilli</taxon>
        <taxon>Bacillales</taxon>
        <taxon>Bacillaceae</taxon>
        <taxon>Lederbergia</taxon>
    </lineage>
</organism>
<dbReference type="RefSeq" id="WP_064468750.1">
    <property type="nucleotide sequence ID" value="NZ_LDJR01000060.1"/>
</dbReference>
<name>A0A177ZHM1_9BACI</name>
<dbReference type="PRINTS" id="PR00502">
    <property type="entry name" value="NUDIXFAMILY"/>
</dbReference>
<dbReference type="GO" id="GO:0016787">
    <property type="term" value="F:hydrolase activity"/>
    <property type="evidence" value="ECO:0007669"/>
    <property type="project" value="UniProtKB-KW"/>
</dbReference>